<dbReference type="AlphaFoldDB" id="F6VC87"/>
<dbReference type="Bgee" id="ENSXETG00000024867">
    <property type="expression patterns" value="Expressed in neurula embryo and 12 other cell types or tissues"/>
</dbReference>
<dbReference type="InParanoid" id="F6VC87"/>
<evidence type="ECO:0000313" key="1">
    <source>
        <dbReference type="Ensembl" id="ENSXETP00000053476"/>
    </source>
</evidence>
<name>F6VC87_XENTR</name>
<dbReference type="PANTHER" id="PTHR21435">
    <property type="entry name" value="MITOCHONDRIAL IMPORT INNER MEMBRANE TRANSLOCASE SUBUNIT TIM29"/>
    <property type="match status" value="1"/>
</dbReference>
<sequence length="238" mass="27022">MAARWIGVVLRRSCSGSAASGQATEAVGKPGRWERFKSGKIAVWTKSLLHDYAEACKDIAVGAKERPGKAAFYLSLLTAAGVCSAKAPGEDHFHSCMLEASASLLLLSPWTRSRKSDQHVQNLMDLRNQGRLRHLNLFLFSIVYEAPYDPDCDLYPAQCPHLQPRWAQFPSRVLDIGFFGRWWLLRAKMEDFDVNEEEFANLPAPMRAVSWNDLHSEENEKLFQLKFQPITMHDEQIE</sequence>
<dbReference type="GeneTree" id="ENSGT00390000018541"/>
<organism evidence="1">
    <name type="scientific">Xenopus tropicalis</name>
    <name type="common">Western clawed frog</name>
    <name type="synonym">Silurana tropicalis</name>
    <dbReference type="NCBI Taxonomy" id="8364"/>
    <lineage>
        <taxon>Eukaryota</taxon>
        <taxon>Metazoa</taxon>
        <taxon>Chordata</taxon>
        <taxon>Craniata</taxon>
        <taxon>Vertebrata</taxon>
        <taxon>Euteleostomi</taxon>
        <taxon>Amphibia</taxon>
        <taxon>Batrachia</taxon>
        <taxon>Anura</taxon>
        <taxon>Pipoidea</taxon>
        <taxon>Pipidae</taxon>
        <taxon>Xenopodinae</taxon>
        <taxon>Xenopus</taxon>
        <taxon>Silurana</taxon>
    </lineage>
</organism>
<dbReference type="GO" id="GO:0042721">
    <property type="term" value="C:TIM22 mitochondrial import inner membrane insertion complex"/>
    <property type="evidence" value="ECO:0007669"/>
    <property type="project" value="InterPro"/>
</dbReference>
<dbReference type="Xenbase" id="XB-GENE-959666">
    <property type="gene designation" value="timm29"/>
</dbReference>
<reference evidence="1" key="1">
    <citation type="journal article" date="2010" name="Science">
        <title>The genome of the Western clawed frog Xenopus tropicalis.</title>
        <authorList>
            <person name="Hellsten U."/>
            <person name="Harland R.M."/>
            <person name="Gilchrist M.J."/>
            <person name="Hendrix D."/>
            <person name="Jurka J."/>
            <person name="Kapitonov V."/>
            <person name="Ovcharenko I."/>
            <person name="Putnam N.H."/>
            <person name="Shu S."/>
            <person name="Taher L."/>
            <person name="Blitz I.L."/>
            <person name="Blumberg B."/>
            <person name="Dichmann D.S."/>
            <person name="Dubchak I."/>
            <person name="Amaya E."/>
            <person name="Detter J.C."/>
            <person name="Fletcher R."/>
            <person name="Gerhard D.S."/>
            <person name="Goodstein D."/>
            <person name="Graves T."/>
            <person name="Grigoriev I.V."/>
            <person name="Grimwood J."/>
            <person name="Kawashima T."/>
            <person name="Lindquist E."/>
            <person name="Lucas S.M."/>
            <person name="Mead P.E."/>
            <person name="Mitros T."/>
            <person name="Ogino H."/>
            <person name="Ohta Y."/>
            <person name="Poliakov A.V."/>
            <person name="Pollet N."/>
            <person name="Robert J."/>
            <person name="Salamov A."/>
            <person name="Sater A.K."/>
            <person name="Schmutz J."/>
            <person name="Terry A."/>
            <person name="Vize P.D."/>
            <person name="Warren W.C."/>
            <person name="Wells D."/>
            <person name="Wills A."/>
            <person name="Wilson R.K."/>
            <person name="Zimmerman L.B."/>
            <person name="Zorn A.M."/>
            <person name="Grainger R."/>
            <person name="Grammer T."/>
            <person name="Khokha M.K."/>
            <person name="Richardson P.M."/>
            <person name="Rokhsar D.S."/>
        </authorList>
    </citation>
    <scope>NUCLEOTIDE SEQUENCE [LARGE SCALE GENOMIC DNA]</scope>
    <source>
        <strain evidence="1">Nigerian</strain>
    </source>
</reference>
<dbReference type="eggNOG" id="KOG4545">
    <property type="taxonomic scope" value="Eukaryota"/>
</dbReference>
<reference evidence="1" key="2">
    <citation type="submission" date="2011-06" db="UniProtKB">
        <authorList>
            <consortium name="Ensembl"/>
        </authorList>
    </citation>
    <scope>IDENTIFICATION</scope>
</reference>
<dbReference type="Ensembl" id="ENSXETT00000053476">
    <property type="protein sequence ID" value="ENSXETP00000053476"/>
    <property type="gene ID" value="ENSXETG00000024867"/>
</dbReference>
<dbReference type="InterPro" id="IPR019322">
    <property type="entry name" value="TIMM29"/>
</dbReference>
<protein>
    <submittedName>
        <fullName evidence="1">Translocase of inner mitochondrial membrane 29</fullName>
    </submittedName>
</protein>
<dbReference type="Pfam" id="PF10171">
    <property type="entry name" value="Tim29"/>
    <property type="match status" value="1"/>
</dbReference>
<dbReference type="FunCoup" id="F6VC87">
    <property type="interactions" value="1512"/>
</dbReference>
<proteinExistence type="predicted"/>
<dbReference type="HOGENOM" id="CLU_102697_0_0_1"/>
<dbReference type="PANTHER" id="PTHR21435:SF1">
    <property type="entry name" value="MITOCHONDRIAL IMPORT INNER MEMBRANE TRANSLOCASE SUBUNIT TIM29"/>
    <property type="match status" value="1"/>
</dbReference>
<accession>F6VC87</accession>
<gene>
    <name evidence="1" type="primary">timm29</name>
</gene>